<name>A0ABV7FLN8_9ALTE</name>
<accession>A0ABV7FLN8</accession>
<dbReference type="Proteomes" id="UP001595478">
    <property type="component" value="Unassembled WGS sequence"/>
</dbReference>
<dbReference type="SUPFAM" id="SSF81342">
    <property type="entry name" value="Transmembrane di-heme cytochromes"/>
    <property type="match status" value="1"/>
</dbReference>
<evidence type="ECO:0000313" key="8">
    <source>
        <dbReference type="EMBL" id="MFC3120301.1"/>
    </source>
</evidence>
<dbReference type="Pfam" id="PF01292">
    <property type="entry name" value="Ni_hydr_CYTB"/>
    <property type="match status" value="1"/>
</dbReference>
<keyword evidence="9" id="KW-1185">Reference proteome</keyword>
<dbReference type="PANTHER" id="PTHR30485:SF2">
    <property type="entry name" value="BLL0597 PROTEIN"/>
    <property type="match status" value="1"/>
</dbReference>
<keyword evidence="3 6" id="KW-0812">Transmembrane</keyword>
<dbReference type="InterPro" id="IPR051542">
    <property type="entry name" value="Hydrogenase_cytochrome"/>
</dbReference>
<dbReference type="PANTHER" id="PTHR30485">
    <property type="entry name" value="NI/FE-HYDROGENASE 1 B-TYPE CYTOCHROME SUBUNIT"/>
    <property type="match status" value="1"/>
</dbReference>
<comment type="subcellular location">
    <subcellularLocation>
        <location evidence="1">Cell membrane</location>
        <topology evidence="1">Multi-pass membrane protein</topology>
    </subcellularLocation>
</comment>
<evidence type="ECO:0000256" key="3">
    <source>
        <dbReference type="ARBA" id="ARBA00022692"/>
    </source>
</evidence>
<dbReference type="InterPro" id="IPR016174">
    <property type="entry name" value="Di-haem_cyt_TM"/>
</dbReference>
<proteinExistence type="predicted"/>
<organism evidence="8 9">
    <name type="scientific">Agaribacter flavus</name>
    <dbReference type="NCBI Taxonomy" id="1902781"/>
    <lineage>
        <taxon>Bacteria</taxon>
        <taxon>Pseudomonadati</taxon>
        <taxon>Pseudomonadota</taxon>
        <taxon>Gammaproteobacteria</taxon>
        <taxon>Alteromonadales</taxon>
        <taxon>Alteromonadaceae</taxon>
        <taxon>Agaribacter</taxon>
    </lineage>
</organism>
<evidence type="ECO:0000313" key="9">
    <source>
        <dbReference type="Proteomes" id="UP001595478"/>
    </source>
</evidence>
<feature type="transmembrane region" description="Helical" evidence="6">
    <location>
        <begin position="39"/>
        <end position="63"/>
    </location>
</feature>
<evidence type="ECO:0000259" key="7">
    <source>
        <dbReference type="Pfam" id="PF01292"/>
    </source>
</evidence>
<feature type="transmembrane region" description="Helical" evidence="6">
    <location>
        <begin position="194"/>
        <end position="212"/>
    </location>
</feature>
<keyword evidence="2" id="KW-1003">Cell membrane</keyword>
<feature type="transmembrane region" description="Helical" evidence="6">
    <location>
        <begin position="145"/>
        <end position="165"/>
    </location>
</feature>
<keyword evidence="5 6" id="KW-0472">Membrane</keyword>
<evidence type="ECO:0000256" key="4">
    <source>
        <dbReference type="ARBA" id="ARBA00022989"/>
    </source>
</evidence>
<feature type="transmembrane region" description="Helical" evidence="6">
    <location>
        <begin position="94"/>
        <end position="116"/>
    </location>
</feature>
<keyword evidence="4 6" id="KW-1133">Transmembrane helix</keyword>
<protein>
    <submittedName>
        <fullName evidence="8">Cytochrome b/b6 domain-containing protein</fullName>
    </submittedName>
</protein>
<feature type="domain" description="Cytochrome b561 bacterial/Ni-hydrogenase" evidence="7">
    <location>
        <begin position="6"/>
        <end position="178"/>
    </location>
</feature>
<evidence type="ECO:0000256" key="2">
    <source>
        <dbReference type="ARBA" id="ARBA00022475"/>
    </source>
</evidence>
<comment type="caution">
    <text evidence="8">The sequence shown here is derived from an EMBL/GenBank/DDBJ whole genome shotgun (WGS) entry which is preliminary data.</text>
</comment>
<evidence type="ECO:0000256" key="5">
    <source>
        <dbReference type="ARBA" id="ARBA00023136"/>
    </source>
</evidence>
<dbReference type="Gene3D" id="1.20.950.20">
    <property type="entry name" value="Transmembrane di-heme cytochromes, Chain C"/>
    <property type="match status" value="1"/>
</dbReference>
<reference evidence="9" key="1">
    <citation type="journal article" date="2019" name="Int. J. Syst. Evol. Microbiol.">
        <title>The Global Catalogue of Microorganisms (GCM) 10K type strain sequencing project: providing services to taxonomists for standard genome sequencing and annotation.</title>
        <authorList>
            <consortium name="The Broad Institute Genomics Platform"/>
            <consortium name="The Broad Institute Genome Sequencing Center for Infectious Disease"/>
            <person name="Wu L."/>
            <person name="Ma J."/>
        </authorList>
    </citation>
    <scope>NUCLEOTIDE SEQUENCE [LARGE SCALE GENOMIC DNA]</scope>
    <source>
        <strain evidence="9">KCTC 52473</strain>
    </source>
</reference>
<dbReference type="EMBL" id="JBHRSW010000004">
    <property type="protein sequence ID" value="MFC3120301.1"/>
    <property type="molecule type" value="Genomic_DNA"/>
</dbReference>
<dbReference type="RefSeq" id="WP_376918439.1">
    <property type="nucleotide sequence ID" value="NZ_JBHRSW010000004.1"/>
</dbReference>
<sequence length="226" mass="25680">MHKVIVWDFPTRAFHWLLVAALVFQYISGDILDDAMQWHFYIGYFTLGLLIFRLAWGFVGHVYSRFGMFIRSPQATLSYLKGKDQQVYLTHNPAGALSVVALLTLFLTQAVSGLFMTDDIFLEGPWYAAVDKEVADVASFLHGQVYIVLMALALIHIVAVLYYQFKKKQALVQSMVHGKKESNREGHKPVKFNNLKALIVIAISILTVYLVVEVLPPPVDDSFYDY</sequence>
<gene>
    <name evidence="8" type="ORF">ACFOHL_01570</name>
</gene>
<evidence type="ECO:0000256" key="6">
    <source>
        <dbReference type="SAM" id="Phobius"/>
    </source>
</evidence>
<dbReference type="InterPro" id="IPR011577">
    <property type="entry name" value="Cyt_b561_bac/Ni-Hgenase"/>
</dbReference>
<evidence type="ECO:0000256" key="1">
    <source>
        <dbReference type="ARBA" id="ARBA00004651"/>
    </source>
</evidence>